<dbReference type="AlphaFoldDB" id="A0A2U3KB68"/>
<proteinExistence type="predicted"/>
<dbReference type="EMBL" id="OMOF01000079">
    <property type="protein sequence ID" value="SPF36868.1"/>
    <property type="molecule type" value="Genomic_DNA"/>
</dbReference>
<name>A0A2U3KB68_9FIRM</name>
<reference evidence="2" key="1">
    <citation type="submission" date="2018-02" db="EMBL/GenBank/DDBJ databases">
        <authorList>
            <person name="Hausmann B."/>
        </authorList>
    </citation>
    <scope>NUCLEOTIDE SEQUENCE [LARGE SCALE GENOMIC DNA]</scope>
    <source>
        <strain evidence="2">Peat soil MAG SbF1</strain>
    </source>
</reference>
<evidence type="ECO:0000313" key="1">
    <source>
        <dbReference type="EMBL" id="SPF36868.1"/>
    </source>
</evidence>
<gene>
    <name evidence="1" type="ORF">SBF1_170007</name>
</gene>
<dbReference type="Proteomes" id="UP000238916">
    <property type="component" value="Unassembled WGS sequence"/>
</dbReference>
<evidence type="ECO:0000313" key="2">
    <source>
        <dbReference type="Proteomes" id="UP000238916"/>
    </source>
</evidence>
<organism evidence="1 2">
    <name type="scientific">Candidatus Desulfosporosinus infrequens</name>
    <dbReference type="NCBI Taxonomy" id="2043169"/>
    <lineage>
        <taxon>Bacteria</taxon>
        <taxon>Bacillati</taxon>
        <taxon>Bacillota</taxon>
        <taxon>Clostridia</taxon>
        <taxon>Eubacteriales</taxon>
        <taxon>Desulfitobacteriaceae</taxon>
        <taxon>Desulfosporosinus</taxon>
    </lineage>
</organism>
<protein>
    <submittedName>
        <fullName evidence="1">Uncharacterized protein</fullName>
    </submittedName>
</protein>
<sequence>MALSRNNSGTKTLILHNTMILIEIKEKRLALDFRAKHIFTTLYSKA</sequence>
<accession>A0A2U3KB68</accession>